<dbReference type="PRINTS" id="PR00722">
    <property type="entry name" value="CHYMOTRYPSIN"/>
</dbReference>
<keyword evidence="4" id="KW-1015">Disulfide bond</keyword>
<dbReference type="SUPFAM" id="SSF50494">
    <property type="entry name" value="Trypsin-like serine proteases"/>
    <property type="match status" value="1"/>
</dbReference>
<organism evidence="7 8">
    <name type="scientific">Ranitomeya imitator</name>
    <name type="common">mimic poison frog</name>
    <dbReference type="NCBI Taxonomy" id="111125"/>
    <lineage>
        <taxon>Eukaryota</taxon>
        <taxon>Metazoa</taxon>
        <taxon>Chordata</taxon>
        <taxon>Craniata</taxon>
        <taxon>Vertebrata</taxon>
        <taxon>Euteleostomi</taxon>
        <taxon>Amphibia</taxon>
        <taxon>Batrachia</taxon>
        <taxon>Anura</taxon>
        <taxon>Neobatrachia</taxon>
        <taxon>Hyloidea</taxon>
        <taxon>Dendrobatidae</taxon>
        <taxon>Dendrobatinae</taxon>
        <taxon>Ranitomeya</taxon>
    </lineage>
</organism>
<dbReference type="InterPro" id="IPR009003">
    <property type="entry name" value="Peptidase_S1_PA"/>
</dbReference>
<protein>
    <recommendedName>
        <fullName evidence="6">Peptidase S1 domain-containing protein</fullName>
    </recommendedName>
</protein>
<gene>
    <name evidence="7" type="ORF">RIMI_LOCUS18731096</name>
</gene>
<dbReference type="EMBL" id="CAUEEQ010057892">
    <property type="protein sequence ID" value="CAJ0963604.1"/>
    <property type="molecule type" value="Genomic_DNA"/>
</dbReference>
<keyword evidence="1" id="KW-0645">Protease</keyword>
<dbReference type="InterPro" id="IPR001254">
    <property type="entry name" value="Trypsin_dom"/>
</dbReference>
<evidence type="ECO:0000313" key="7">
    <source>
        <dbReference type="EMBL" id="CAJ0963604.1"/>
    </source>
</evidence>
<dbReference type="PROSITE" id="PS50240">
    <property type="entry name" value="TRYPSIN_DOM"/>
    <property type="match status" value="1"/>
</dbReference>
<dbReference type="InterPro" id="IPR036772">
    <property type="entry name" value="SRCR-like_dom_sf"/>
</dbReference>
<evidence type="ECO:0000256" key="1">
    <source>
        <dbReference type="ARBA" id="ARBA00022670"/>
    </source>
</evidence>
<dbReference type="PANTHER" id="PTHR24252:SF27">
    <property type="entry name" value="TRANSMEMBRANE PROTEASE SERINE 3-LIKE"/>
    <property type="match status" value="1"/>
</dbReference>
<feature type="domain" description="Peptidase S1" evidence="6">
    <location>
        <begin position="100"/>
        <end position="284"/>
    </location>
</feature>
<dbReference type="InterPro" id="IPR001314">
    <property type="entry name" value="Peptidase_S1A"/>
</dbReference>
<accession>A0ABN9MAU7</accession>
<evidence type="ECO:0000256" key="5">
    <source>
        <dbReference type="ARBA" id="ARBA00023180"/>
    </source>
</evidence>
<evidence type="ECO:0000259" key="6">
    <source>
        <dbReference type="PROSITE" id="PS50240"/>
    </source>
</evidence>
<dbReference type="PANTHER" id="PTHR24252">
    <property type="entry name" value="ACROSIN-RELATED"/>
    <property type="match status" value="1"/>
</dbReference>
<dbReference type="InterPro" id="IPR043504">
    <property type="entry name" value="Peptidase_S1_PA_chymotrypsin"/>
</dbReference>
<sequence>MWDNSELQVMSRIQENLWLPVCSTGVDRNFASYVCQRFGFLENPTVTPVAMSDNPNNVGLFASRPSDTIQGGLDSQYCSGGQYLSVRCSDCGQQKRSSRIIGGTEANLGDWPWQASLQIRTERQYEHVCGGTIMNNQYVLSAAHCFTGKDPLHYWRIVTGMVNLAESGIVSSIAAVIRHENYNDRTDDFDVVLLKLSNPLTFTAVVQPACLPMSRQMFNPNTRCWISGFGKTVASSKDTSPVLMNTEVSIISTPVCNSTSVYNGDITSRMMCAGDLRGGRDSCQLVTVHNAEDKRNLIISFICCC</sequence>
<keyword evidence="2" id="KW-0378">Hydrolase</keyword>
<evidence type="ECO:0000256" key="4">
    <source>
        <dbReference type="ARBA" id="ARBA00023157"/>
    </source>
</evidence>
<evidence type="ECO:0000313" key="8">
    <source>
        <dbReference type="Proteomes" id="UP001176940"/>
    </source>
</evidence>
<dbReference type="Pfam" id="PF00089">
    <property type="entry name" value="Trypsin"/>
    <property type="match status" value="1"/>
</dbReference>
<reference evidence="7" key="1">
    <citation type="submission" date="2023-07" db="EMBL/GenBank/DDBJ databases">
        <authorList>
            <person name="Stuckert A."/>
        </authorList>
    </citation>
    <scope>NUCLEOTIDE SEQUENCE</scope>
</reference>
<dbReference type="SMART" id="SM00020">
    <property type="entry name" value="Tryp_SPc"/>
    <property type="match status" value="1"/>
</dbReference>
<comment type="caution">
    <text evidence="7">The sequence shown here is derived from an EMBL/GenBank/DDBJ whole genome shotgun (WGS) entry which is preliminary data.</text>
</comment>
<name>A0ABN9MAU7_9NEOB</name>
<dbReference type="InterPro" id="IPR018114">
    <property type="entry name" value="TRYPSIN_HIS"/>
</dbReference>
<evidence type="ECO:0000256" key="3">
    <source>
        <dbReference type="ARBA" id="ARBA00022825"/>
    </source>
</evidence>
<dbReference type="CDD" id="cd00190">
    <property type="entry name" value="Tryp_SPc"/>
    <property type="match status" value="1"/>
</dbReference>
<dbReference type="InterPro" id="IPR001190">
    <property type="entry name" value="SRCR"/>
</dbReference>
<keyword evidence="8" id="KW-1185">Reference proteome</keyword>
<dbReference type="Proteomes" id="UP001176940">
    <property type="component" value="Unassembled WGS sequence"/>
</dbReference>
<evidence type="ECO:0000256" key="2">
    <source>
        <dbReference type="ARBA" id="ARBA00022801"/>
    </source>
</evidence>
<dbReference type="Gene3D" id="3.10.250.10">
    <property type="entry name" value="SRCR-like domain"/>
    <property type="match status" value="1"/>
</dbReference>
<keyword evidence="5" id="KW-0325">Glycoprotein</keyword>
<dbReference type="PROSITE" id="PS00134">
    <property type="entry name" value="TRYPSIN_HIS"/>
    <property type="match status" value="1"/>
</dbReference>
<dbReference type="Pfam" id="PF15494">
    <property type="entry name" value="SRCR_2"/>
    <property type="match status" value="1"/>
</dbReference>
<dbReference type="SUPFAM" id="SSF56487">
    <property type="entry name" value="SRCR-like"/>
    <property type="match status" value="1"/>
</dbReference>
<keyword evidence="3" id="KW-0720">Serine protease</keyword>
<proteinExistence type="predicted"/>
<dbReference type="Gene3D" id="2.40.10.10">
    <property type="entry name" value="Trypsin-like serine proteases"/>
    <property type="match status" value="3"/>
</dbReference>